<organism evidence="1 2">
    <name type="scientific">Haloglomus irregulare</name>
    <dbReference type="NCBI Taxonomy" id="2234134"/>
    <lineage>
        <taxon>Archaea</taxon>
        <taxon>Methanobacteriati</taxon>
        <taxon>Methanobacteriota</taxon>
        <taxon>Stenosarchaea group</taxon>
        <taxon>Halobacteria</taxon>
        <taxon>Halobacteriales</taxon>
        <taxon>Natronomonadaceae</taxon>
        <taxon>Haloglomus</taxon>
    </lineage>
</organism>
<dbReference type="Gene3D" id="3.40.50.720">
    <property type="entry name" value="NAD(P)-binding Rossmann-like Domain"/>
    <property type="match status" value="1"/>
</dbReference>
<name>A0A554MY70_9EURY</name>
<dbReference type="InterPro" id="IPR036291">
    <property type="entry name" value="NAD(P)-bd_dom_sf"/>
</dbReference>
<proteinExistence type="predicted"/>
<comment type="caution">
    <text evidence="1">The sequence shown here is derived from an EMBL/GenBank/DDBJ whole genome shotgun (WGS) entry which is preliminary data.</text>
</comment>
<dbReference type="EMBL" id="QMDX01000009">
    <property type="protein sequence ID" value="TSD10059.1"/>
    <property type="molecule type" value="Genomic_DNA"/>
</dbReference>
<sequence length="132" mass="14082">MSLSRPTGTDRAEEEPADYCVLSGDSVGSEIADRLHADGHDVQLLDVGPPVDDSREPQSPVVAELDGVPTVVVATRSDGRNLLLAQQAETRFDVDRVLVLVHDPPRLESFEAAGHEPVCATTALSDAVIDEL</sequence>
<dbReference type="AlphaFoldDB" id="A0A554MY70"/>
<dbReference type="SUPFAM" id="SSF51735">
    <property type="entry name" value="NAD(P)-binding Rossmann-fold domains"/>
    <property type="match status" value="1"/>
</dbReference>
<accession>A0A554MY70</accession>
<dbReference type="RefSeq" id="WP_144262628.1">
    <property type="nucleotide sequence ID" value="NZ_QMDX01000009.1"/>
</dbReference>
<keyword evidence="2" id="KW-1185">Reference proteome</keyword>
<dbReference type="OrthoDB" id="289108at2157"/>
<evidence type="ECO:0000313" key="2">
    <source>
        <dbReference type="Proteomes" id="UP000319894"/>
    </source>
</evidence>
<evidence type="ECO:0000313" key="1">
    <source>
        <dbReference type="EMBL" id="TSD10059.1"/>
    </source>
</evidence>
<reference evidence="1 2" key="1">
    <citation type="submission" date="2018-06" db="EMBL/GenBank/DDBJ databases">
        <title>Natronomonas sp. F16-60 a new haloarchaeon isolated from a solar saltern of Isla Cristina, Huelva, Spain.</title>
        <authorList>
            <person name="Duran-Viseras A."/>
            <person name="Sanchez-Porro C."/>
            <person name="Ventosa A."/>
        </authorList>
    </citation>
    <scope>NUCLEOTIDE SEQUENCE [LARGE SCALE GENOMIC DNA]</scope>
    <source>
        <strain evidence="1 2">F16-60</strain>
    </source>
</reference>
<dbReference type="InParanoid" id="A0A554MY70"/>
<gene>
    <name evidence="1" type="ORF">DP107_13175</name>
</gene>
<dbReference type="Proteomes" id="UP000319894">
    <property type="component" value="Unassembled WGS sequence"/>
</dbReference>
<protein>
    <submittedName>
        <fullName evidence="1">Potassium transporter TrkA</fullName>
    </submittedName>
</protein>